<proteinExistence type="predicted"/>
<dbReference type="EMBL" id="HBKQ01006917">
    <property type="protein sequence ID" value="CAE2211232.1"/>
    <property type="molecule type" value="Transcribed_RNA"/>
</dbReference>
<organism evidence="2">
    <name type="scientific">Odontella aurita</name>
    <dbReference type="NCBI Taxonomy" id="265563"/>
    <lineage>
        <taxon>Eukaryota</taxon>
        <taxon>Sar</taxon>
        <taxon>Stramenopiles</taxon>
        <taxon>Ochrophyta</taxon>
        <taxon>Bacillariophyta</taxon>
        <taxon>Mediophyceae</taxon>
        <taxon>Biddulphiophycidae</taxon>
        <taxon>Eupodiscales</taxon>
        <taxon>Odontellaceae</taxon>
        <taxon>Odontella</taxon>
    </lineage>
</organism>
<reference evidence="2" key="1">
    <citation type="submission" date="2021-01" db="EMBL/GenBank/DDBJ databases">
        <authorList>
            <person name="Corre E."/>
            <person name="Pelletier E."/>
            <person name="Niang G."/>
            <person name="Scheremetjew M."/>
            <person name="Finn R."/>
            <person name="Kale V."/>
            <person name="Holt S."/>
            <person name="Cochrane G."/>
            <person name="Meng A."/>
            <person name="Brown T."/>
            <person name="Cohen L."/>
        </authorList>
    </citation>
    <scope>NUCLEOTIDE SEQUENCE</scope>
    <source>
        <strain evidence="2">Isolate 1302-5</strain>
    </source>
</reference>
<evidence type="ECO:0000256" key="1">
    <source>
        <dbReference type="SAM" id="SignalP"/>
    </source>
</evidence>
<dbReference type="PANTHER" id="PTHR35716:SF6">
    <property type="entry name" value="DUF4864 DOMAIN-CONTAINING PROTEIN"/>
    <property type="match status" value="1"/>
</dbReference>
<protein>
    <recommendedName>
        <fullName evidence="3">Ig-like domain-containing protein</fullName>
    </recommendedName>
</protein>
<name>A0A7S4MB85_9STRA</name>
<gene>
    <name evidence="2" type="ORF">OAUR00152_LOCUS4617</name>
</gene>
<dbReference type="PANTHER" id="PTHR35716">
    <property type="entry name" value="OS05G0574700 PROTEIN-RELATED"/>
    <property type="match status" value="1"/>
</dbReference>
<feature type="signal peptide" evidence="1">
    <location>
        <begin position="1"/>
        <end position="22"/>
    </location>
</feature>
<evidence type="ECO:0000313" key="2">
    <source>
        <dbReference type="EMBL" id="CAE2211232.1"/>
    </source>
</evidence>
<dbReference type="AlphaFoldDB" id="A0A7S4MB85"/>
<evidence type="ECO:0008006" key="3">
    <source>
        <dbReference type="Google" id="ProtNLM"/>
    </source>
</evidence>
<keyword evidence="1" id="KW-0732">Signal</keyword>
<dbReference type="InterPro" id="IPR032347">
    <property type="entry name" value="DUF4864"/>
</dbReference>
<feature type="chain" id="PRO_5031262441" description="Ig-like domain-containing protein" evidence="1">
    <location>
        <begin position="23"/>
        <end position="150"/>
    </location>
</feature>
<accession>A0A7S4MB85</accession>
<sequence>MSPHIIVRCFSFLLPLIHAAGAFQVSPSVPPDAVVRSQLLALQNDDMYTVFKFASPSNKAVTGPWQRFGEMVRTPPYAALVRHSRAEIMLTVSSSDDTAYRCLVQVWPDPNREPAMPAPPFVEYWWDLSRSFEKDSPYQGCYMVDGVRPI</sequence>
<dbReference type="Pfam" id="PF16156">
    <property type="entry name" value="DUF4864"/>
    <property type="match status" value="1"/>
</dbReference>